<dbReference type="Proteomes" id="UP000062788">
    <property type="component" value="Unassembled WGS sequence"/>
</dbReference>
<keyword evidence="2" id="KW-1185">Reference proteome</keyword>
<organism evidence="1 2">
    <name type="scientific">Burkholderia singularis</name>
    <dbReference type="NCBI Taxonomy" id="1503053"/>
    <lineage>
        <taxon>Bacteria</taxon>
        <taxon>Pseudomonadati</taxon>
        <taxon>Pseudomonadota</taxon>
        <taxon>Betaproteobacteria</taxon>
        <taxon>Burkholderiales</taxon>
        <taxon>Burkholderiaceae</taxon>
        <taxon>Burkholderia</taxon>
        <taxon>pseudomallei group</taxon>
    </lineage>
</organism>
<comment type="caution">
    <text evidence="1">The sequence shown here is derived from an EMBL/GenBank/DDBJ whole genome shotgun (WGS) entry which is preliminary data.</text>
</comment>
<name>A0A103DVJ2_9BURK</name>
<dbReference type="AlphaFoldDB" id="A0A103DVJ2"/>
<reference evidence="1 2" key="1">
    <citation type="submission" date="2015-11" db="EMBL/GenBank/DDBJ databases">
        <title>Expanding the genomic diversity of Burkholderia species for the development of highly accurate diagnostics.</title>
        <authorList>
            <person name="Sahl J."/>
            <person name="Keim P."/>
            <person name="Wagner D."/>
        </authorList>
    </citation>
    <scope>NUCLEOTIDE SEQUENCE [LARGE SCALE GENOMIC DNA]</scope>
    <source>
        <strain evidence="1 2">TSV85</strain>
    </source>
</reference>
<accession>A0A103DVJ2</accession>
<dbReference type="OrthoDB" id="9021195at2"/>
<sequence length="80" mass="7862">MQELNQQEIAMVGGADLLTGLWTGVVLAAQNTISTVGGAAYNFGVNLTDTAGQLLVGATDVLAGVATATIGTVAGVLTGK</sequence>
<dbReference type="RefSeq" id="WP_059520625.1">
    <property type="nucleotide sequence ID" value="NZ_LOWA01000059.1"/>
</dbReference>
<dbReference type="EMBL" id="LOWA01000059">
    <property type="protein sequence ID" value="KVE23320.1"/>
    <property type="molecule type" value="Genomic_DNA"/>
</dbReference>
<evidence type="ECO:0000313" key="2">
    <source>
        <dbReference type="Proteomes" id="UP000062788"/>
    </source>
</evidence>
<gene>
    <name evidence="1" type="ORF">WS67_02225</name>
</gene>
<protein>
    <submittedName>
        <fullName evidence="1">Uncharacterized protein</fullName>
    </submittedName>
</protein>
<evidence type="ECO:0000313" key="1">
    <source>
        <dbReference type="EMBL" id="KVE23320.1"/>
    </source>
</evidence>
<proteinExistence type="predicted"/>